<evidence type="ECO:0000256" key="7">
    <source>
        <dbReference type="PIRSR" id="PIRSR036979-1"/>
    </source>
</evidence>
<keyword evidence="3 5" id="KW-0369">Histidine metabolism</keyword>
<dbReference type="GO" id="GO:0050415">
    <property type="term" value="F:formimidoylglutamase activity"/>
    <property type="evidence" value="ECO:0007669"/>
    <property type="project" value="UniProtKB-UniRule"/>
</dbReference>
<comment type="pathway">
    <text evidence="5">Amino-acid degradation; L-histidine degradation into L-glutamate; L-glutamate from N-formimidoyl-L-glutamate (hydrolase route): step 1/1.</text>
</comment>
<dbReference type="InterPro" id="IPR005923">
    <property type="entry name" value="HutG"/>
</dbReference>
<dbReference type="GO" id="GO:0019557">
    <property type="term" value="P:L-histidine catabolic process to glutamate and formate"/>
    <property type="evidence" value="ECO:0007669"/>
    <property type="project" value="UniProtKB-UniPathway"/>
</dbReference>
<dbReference type="HOGENOM" id="CLU_039478_2_0_0"/>
<protein>
    <recommendedName>
        <fullName evidence="5 6">Formimidoylglutamase</fullName>
        <ecNumber evidence="5 6">3.5.3.8</ecNumber>
    </recommendedName>
    <alternativeName>
        <fullName evidence="5">Formiminoglutamase</fullName>
    </alternativeName>
    <alternativeName>
        <fullName evidence="5">Formiminoglutamate hydrolase</fullName>
    </alternativeName>
</protein>
<feature type="binding site" evidence="7">
    <location>
        <position position="237"/>
    </location>
    <ligand>
        <name>Mn(2+)</name>
        <dbReference type="ChEBI" id="CHEBI:29035"/>
        <label>1</label>
    </ligand>
</feature>
<dbReference type="GO" id="GO:0019556">
    <property type="term" value="P:L-histidine catabolic process to glutamate and formamide"/>
    <property type="evidence" value="ECO:0007669"/>
    <property type="project" value="UniProtKB-UniRule"/>
</dbReference>
<dbReference type="Gene3D" id="3.40.800.10">
    <property type="entry name" value="Ureohydrolase domain"/>
    <property type="match status" value="1"/>
</dbReference>
<dbReference type="InterPro" id="IPR023696">
    <property type="entry name" value="Ureohydrolase_dom_sf"/>
</dbReference>
<evidence type="ECO:0000256" key="6">
    <source>
        <dbReference type="NCBIfam" id="TIGR01227"/>
    </source>
</evidence>
<feature type="binding site" evidence="5 7">
    <location>
        <position position="143"/>
    </location>
    <ligand>
        <name>Mn(2+)</name>
        <dbReference type="ChEBI" id="CHEBI:29035"/>
        <label>1</label>
    </ligand>
</feature>
<feature type="binding site" evidence="5 7">
    <location>
        <position position="235"/>
    </location>
    <ligand>
        <name>Mn(2+)</name>
        <dbReference type="ChEBI" id="CHEBI:29035"/>
        <label>1</label>
    </ligand>
</feature>
<dbReference type="GO" id="GO:0008783">
    <property type="term" value="F:agmatinase activity"/>
    <property type="evidence" value="ECO:0007669"/>
    <property type="project" value="TreeGrafter"/>
</dbReference>
<feature type="binding site" evidence="5">
    <location>
        <position position="237"/>
    </location>
    <ligand>
        <name>Mn(2+)</name>
        <dbReference type="ChEBI" id="CHEBI:29035"/>
        <label>2</label>
    </ligand>
</feature>
<evidence type="ECO:0000256" key="3">
    <source>
        <dbReference type="ARBA" id="ARBA00022808"/>
    </source>
</evidence>
<comment type="similarity">
    <text evidence="5 8">Belongs to the arginase family.</text>
</comment>
<dbReference type="GO" id="GO:0033389">
    <property type="term" value="P:putrescine biosynthetic process from arginine, via agmatine"/>
    <property type="evidence" value="ECO:0007669"/>
    <property type="project" value="TreeGrafter"/>
</dbReference>
<name>D6YWA4_WADCW</name>
<dbReference type="UniPathway" id="UPA00379">
    <property type="reaction ID" value="UER00552"/>
</dbReference>
<dbReference type="eggNOG" id="COG0010">
    <property type="taxonomic scope" value="Bacteria"/>
</dbReference>
<dbReference type="GO" id="GO:0030145">
    <property type="term" value="F:manganese ion binding"/>
    <property type="evidence" value="ECO:0007669"/>
    <property type="project" value="UniProtKB-UniRule"/>
</dbReference>
<feature type="binding site" evidence="5 7">
    <location>
        <position position="147"/>
    </location>
    <ligand>
        <name>Mn(2+)</name>
        <dbReference type="ChEBI" id="CHEBI:29035"/>
        <label>1</label>
    </ligand>
</feature>
<comment type="function">
    <text evidence="5">Catalyzes the conversion of N-formimidoyl-L-glutamate to L-glutamate and formamide.</text>
</comment>
<evidence type="ECO:0000256" key="8">
    <source>
        <dbReference type="PROSITE-ProRule" id="PRU00742"/>
    </source>
</evidence>
<keyword evidence="10" id="KW-1185">Reference proteome</keyword>
<accession>D6YWA4</accession>
<dbReference type="HAMAP" id="MF_00737">
    <property type="entry name" value="Formimidoylglutam"/>
    <property type="match status" value="1"/>
</dbReference>
<dbReference type="AlphaFoldDB" id="D6YWA4"/>
<dbReference type="STRING" id="716544.wcw_1056"/>
<keyword evidence="1 5" id="KW-0479">Metal-binding</keyword>
<keyword evidence="2 5" id="KW-0378">Hydrolase</keyword>
<evidence type="ECO:0000313" key="10">
    <source>
        <dbReference type="Proteomes" id="UP000001505"/>
    </source>
</evidence>
<dbReference type="SUPFAM" id="SSF52768">
    <property type="entry name" value="Arginase/deacetylase"/>
    <property type="match status" value="1"/>
</dbReference>
<dbReference type="PIRSF" id="PIRSF036979">
    <property type="entry name" value="Arginase"/>
    <property type="match status" value="1"/>
</dbReference>
<evidence type="ECO:0000256" key="1">
    <source>
        <dbReference type="ARBA" id="ARBA00022723"/>
    </source>
</evidence>
<feature type="binding site" evidence="5">
    <location>
        <position position="145"/>
    </location>
    <ligand>
        <name>Mn(2+)</name>
        <dbReference type="ChEBI" id="CHEBI:29035"/>
        <label>2</label>
    </ligand>
</feature>
<dbReference type="OrthoDB" id="9788689at2"/>
<evidence type="ECO:0000256" key="2">
    <source>
        <dbReference type="ARBA" id="ARBA00022801"/>
    </source>
</evidence>
<evidence type="ECO:0000256" key="5">
    <source>
        <dbReference type="HAMAP-Rule" id="MF_00737"/>
    </source>
</evidence>
<evidence type="ECO:0000256" key="4">
    <source>
        <dbReference type="ARBA" id="ARBA00023211"/>
    </source>
</evidence>
<dbReference type="PANTHER" id="PTHR11358">
    <property type="entry name" value="ARGINASE/AGMATINASE"/>
    <property type="match status" value="1"/>
</dbReference>
<comment type="cofactor">
    <cofactor evidence="5 7">
        <name>Mn(2+)</name>
        <dbReference type="ChEBI" id="CHEBI:29035"/>
    </cofactor>
    <text evidence="5 7">Binds 2 manganese ions per subunit.</text>
</comment>
<dbReference type="EC" id="3.5.3.8" evidence="5 6"/>
<proteinExistence type="inferred from homology"/>
<reference evidence="9 10" key="1">
    <citation type="journal article" date="2010" name="PLoS ONE">
        <title>The Waddlia genome: a window into chlamydial biology.</title>
        <authorList>
            <person name="Bertelli C."/>
            <person name="Collyn F."/>
            <person name="Croxatto A."/>
            <person name="Ruckert C."/>
            <person name="Polkinghorne A."/>
            <person name="Kebbi-Beghdadi C."/>
            <person name="Goesmann A."/>
            <person name="Vaughan L."/>
            <person name="Greub G."/>
        </authorList>
    </citation>
    <scope>NUCLEOTIDE SEQUENCE [LARGE SCALE GENOMIC DNA]</scope>
    <source>
        <strain evidence="10">ATCC VR-1470 / WSU 86-1044</strain>
    </source>
</reference>
<feature type="binding site" evidence="7">
    <location>
        <position position="145"/>
    </location>
    <ligand>
        <name>Mn(2+)</name>
        <dbReference type="ChEBI" id="CHEBI:29035"/>
        <label>1</label>
    </ligand>
</feature>
<dbReference type="EMBL" id="CP001928">
    <property type="protein sequence ID" value="ADI38415.1"/>
    <property type="molecule type" value="Genomic_DNA"/>
</dbReference>
<gene>
    <name evidence="5 9" type="primary">hutG</name>
    <name evidence="9" type="ordered locus">wcw_1056</name>
</gene>
<dbReference type="PANTHER" id="PTHR11358:SF35">
    <property type="entry name" value="FORMIMIDOYLGLUTAMASE"/>
    <property type="match status" value="1"/>
</dbReference>
<dbReference type="KEGG" id="wch:wcw_1056"/>
<feature type="binding site" evidence="5">
    <location>
        <position position="143"/>
    </location>
    <ligand>
        <name>Mn(2+)</name>
        <dbReference type="ChEBI" id="CHEBI:29035"/>
        <label>2</label>
    </ligand>
</feature>
<dbReference type="InterPro" id="IPR006035">
    <property type="entry name" value="Ureohydrolase"/>
</dbReference>
<sequence length="307" mass="33469">MWTGRVDSERNERFHQCVKAVSIHEIPEDGTKKAAFIGFASDEGIKRNQGRAGAEKGPEEIRKALGSLPYHQQNLAIYETGDICCKAGNLEEAQKQLAEAVAALLKKKVFPIVLGGGHEVAWGHFQGIFKHCPSEEVAIVNFDAHLDMRPFSKQSSSGTPFLQIADLLQKNNVPFNYTCIGLQPSGNTASLLETAKDYGVKMVTAEEIHLEGIASALQRLESLVLACPFLYVTVCLDVFASPFAPGVSAPQPLGLTPWQIIPLLRYLAASGKVISVDVAELSPPHDVDRMTAKLAGNLIFDFIHHLK</sequence>
<comment type="catalytic activity">
    <reaction evidence="5">
        <text>N-formimidoyl-L-glutamate + H2O = formamide + L-glutamate</text>
        <dbReference type="Rhea" id="RHEA:22492"/>
        <dbReference type="ChEBI" id="CHEBI:15377"/>
        <dbReference type="ChEBI" id="CHEBI:16397"/>
        <dbReference type="ChEBI" id="CHEBI:29985"/>
        <dbReference type="ChEBI" id="CHEBI:58928"/>
        <dbReference type="EC" id="3.5.3.8"/>
    </reaction>
</comment>
<dbReference type="Proteomes" id="UP000001505">
    <property type="component" value="Chromosome"/>
</dbReference>
<keyword evidence="4 5" id="KW-0464">Manganese</keyword>
<dbReference type="PROSITE" id="PS51409">
    <property type="entry name" value="ARGINASE_2"/>
    <property type="match status" value="1"/>
</dbReference>
<feature type="binding site" evidence="5">
    <location>
        <position position="235"/>
    </location>
    <ligand>
        <name>Mn(2+)</name>
        <dbReference type="ChEBI" id="CHEBI:29035"/>
        <label>2</label>
    </ligand>
</feature>
<feature type="binding site" evidence="5 7">
    <location>
        <position position="118"/>
    </location>
    <ligand>
        <name>Mn(2+)</name>
        <dbReference type="ChEBI" id="CHEBI:29035"/>
        <label>1</label>
    </ligand>
</feature>
<dbReference type="NCBIfam" id="TIGR01227">
    <property type="entry name" value="hutG"/>
    <property type="match status" value="1"/>
</dbReference>
<evidence type="ECO:0000313" key="9">
    <source>
        <dbReference type="EMBL" id="ADI38415.1"/>
    </source>
</evidence>
<dbReference type="CDD" id="cd09988">
    <property type="entry name" value="Formimidoylglutamase"/>
    <property type="match status" value="1"/>
</dbReference>
<dbReference type="Pfam" id="PF00491">
    <property type="entry name" value="Arginase"/>
    <property type="match status" value="1"/>
</dbReference>
<organism evidence="9 10">
    <name type="scientific">Waddlia chondrophila (strain ATCC VR-1470 / WSU 86-1044)</name>
    <dbReference type="NCBI Taxonomy" id="716544"/>
    <lineage>
        <taxon>Bacteria</taxon>
        <taxon>Pseudomonadati</taxon>
        <taxon>Chlamydiota</taxon>
        <taxon>Chlamydiia</taxon>
        <taxon>Parachlamydiales</taxon>
        <taxon>Waddliaceae</taxon>
        <taxon>Waddlia</taxon>
    </lineage>
</organism>
<dbReference type="RefSeq" id="WP_013182129.1">
    <property type="nucleotide sequence ID" value="NC_014225.1"/>
</dbReference>